<organism evidence="1 2">
    <name type="scientific">Marchantia polymorpha</name>
    <name type="common">Common liverwort</name>
    <name type="synonym">Marchantia aquatica</name>
    <dbReference type="NCBI Taxonomy" id="3197"/>
    <lineage>
        <taxon>Eukaryota</taxon>
        <taxon>Viridiplantae</taxon>
        <taxon>Streptophyta</taxon>
        <taxon>Embryophyta</taxon>
        <taxon>Marchantiophyta</taxon>
        <taxon>Marchantiopsida</taxon>
        <taxon>Marchantiidae</taxon>
        <taxon>Marchantiales</taxon>
        <taxon>Marchantiaceae</taxon>
        <taxon>Marchantia</taxon>
    </lineage>
</organism>
<reference evidence="2" key="1">
    <citation type="journal article" date="2017" name="Cell">
        <title>Insights into land plant evolution garnered from the Marchantia polymorpha genome.</title>
        <authorList>
            <person name="Bowman J.L."/>
            <person name="Kohchi T."/>
            <person name="Yamato K.T."/>
            <person name="Jenkins J."/>
            <person name="Shu S."/>
            <person name="Ishizaki K."/>
            <person name="Yamaoka S."/>
            <person name="Nishihama R."/>
            <person name="Nakamura Y."/>
            <person name="Berger F."/>
            <person name="Adam C."/>
            <person name="Aki S.S."/>
            <person name="Althoff F."/>
            <person name="Araki T."/>
            <person name="Arteaga-Vazquez M.A."/>
            <person name="Balasubrmanian S."/>
            <person name="Barry K."/>
            <person name="Bauer D."/>
            <person name="Boehm C.R."/>
            <person name="Briginshaw L."/>
            <person name="Caballero-Perez J."/>
            <person name="Catarino B."/>
            <person name="Chen F."/>
            <person name="Chiyoda S."/>
            <person name="Chovatia M."/>
            <person name="Davies K.M."/>
            <person name="Delmans M."/>
            <person name="Demura T."/>
            <person name="Dierschke T."/>
            <person name="Dolan L."/>
            <person name="Dorantes-Acosta A.E."/>
            <person name="Eklund D.M."/>
            <person name="Florent S.N."/>
            <person name="Flores-Sandoval E."/>
            <person name="Fujiyama A."/>
            <person name="Fukuzawa H."/>
            <person name="Galik B."/>
            <person name="Grimanelli D."/>
            <person name="Grimwood J."/>
            <person name="Grossniklaus U."/>
            <person name="Hamada T."/>
            <person name="Haseloff J."/>
            <person name="Hetherington A.J."/>
            <person name="Higo A."/>
            <person name="Hirakawa Y."/>
            <person name="Hundley H.N."/>
            <person name="Ikeda Y."/>
            <person name="Inoue K."/>
            <person name="Inoue S.I."/>
            <person name="Ishida S."/>
            <person name="Jia Q."/>
            <person name="Kakita M."/>
            <person name="Kanazawa T."/>
            <person name="Kawai Y."/>
            <person name="Kawashima T."/>
            <person name="Kennedy M."/>
            <person name="Kinose K."/>
            <person name="Kinoshita T."/>
            <person name="Kohara Y."/>
            <person name="Koide E."/>
            <person name="Komatsu K."/>
            <person name="Kopischke S."/>
            <person name="Kubo M."/>
            <person name="Kyozuka J."/>
            <person name="Lagercrantz U."/>
            <person name="Lin S.S."/>
            <person name="Lindquist E."/>
            <person name="Lipzen A.M."/>
            <person name="Lu C.W."/>
            <person name="De Luna E."/>
            <person name="Martienssen R.A."/>
            <person name="Minamino N."/>
            <person name="Mizutani M."/>
            <person name="Mizutani M."/>
            <person name="Mochizuki N."/>
            <person name="Monte I."/>
            <person name="Mosher R."/>
            <person name="Nagasaki H."/>
            <person name="Nakagami H."/>
            <person name="Naramoto S."/>
            <person name="Nishitani K."/>
            <person name="Ohtani M."/>
            <person name="Okamoto T."/>
            <person name="Okumura M."/>
            <person name="Phillips J."/>
            <person name="Pollak B."/>
            <person name="Reinders A."/>
            <person name="Rovekamp M."/>
            <person name="Sano R."/>
            <person name="Sawa S."/>
            <person name="Schmid M.W."/>
            <person name="Shirakawa M."/>
            <person name="Solano R."/>
            <person name="Spunde A."/>
            <person name="Suetsugu N."/>
            <person name="Sugano S."/>
            <person name="Sugiyama A."/>
            <person name="Sun R."/>
            <person name="Suzuki Y."/>
            <person name="Takenaka M."/>
            <person name="Takezawa D."/>
            <person name="Tomogane H."/>
            <person name="Tsuzuki M."/>
            <person name="Ueda T."/>
            <person name="Umeda M."/>
            <person name="Ward J.M."/>
            <person name="Watanabe Y."/>
            <person name="Yazaki K."/>
            <person name="Yokoyama R."/>
            <person name="Yoshitake Y."/>
            <person name="Yotsui I."/>
            <person name="Zachgo S."/>
            <person name="Schmutz J."/>
        </authorList>
    </citation>
    <scope>NUCLEOTIDE SEQUENCE [LARGE SCALE GENOMIC DNA]</scope>
    <source>
        <strain evidence="2">Tak-1</strain>
    </source>
</reference>
<sequence length="188" mass="21842">MLGRHAYPRRNPDREGASFCVLIPGQIDKFVSLREQEWYYCSHSDAKTGCGEITARLFSPGSSTAAERLTQCSREKSSLIFAHKTGMHYANIRRTCNYRVWTYFSQPVYIMSKPLVYLSLIRICLKLHDLDLVKSYEGESVQIYENPKYIRHHDLDMDKFNILVSSLTREQLNTVPQTNKRCIFVHAL</sequence>
<evidence type="ECO:0000313" key="2">
    <source>
        <dbReference type="Proteomes" id="UP000244005"/>
    </source>
</evidence>
<dbReference type="Proteomes" id="UP000244005">
    <property type="component" value="Unassembled WGS sequence"/>
</dbReference>
<proteinExistence type="predicted"/>
<evidence type="ECO:0000313" key="1">
    <source>
        <dbReference type="EMBL" id="PTQ43235.1"/>
    </source>
</evidence>
<protein>
    <submittedName>
        <fullName evidence="1">Uncharacterized protein</fullName>
    </submittedName>
</protein>
<name>A0A2R6XAV5_MARPO</name>
<accession>A0A2R6XAV5</accession>
<dbReference type="EMBL" id="KZ772698">
    <property type="protein sequence ID" value="PTQ43235.1"/>
    <property type="molecule type" value="Genomic_DNA"/>
</dbReference>
<keyword evidence="2" id="KW-1185">Reference proteome</keyword>
<dbReference type="Gramene" id="Mp2g12640.1">
    <property type="protein sequence ID" value="Mp2g12640.1.cds1"/>
    <property type="gene ID" value="Mp2g12640"/>
</dbReference>
<gene>
    <name evidence="1" type="ORF">MARPO_0026s0107</name>
</gene>
<dbReference type="AlphaFoldDB" id="A0A2R6XAV5"/>